<evidence type="ECO:0000313" key="2">
    <source>
        <dbReference type="EMBL" id="GID12571.1"/>
    </source>
</evidence>
<dbReference type="CDD" id="cd06223">
    <property type="entry name" value="PRTases_typeI"/>
    <property type="match status" value="1"/>
</dbReference>
<dbReference type="Pfam" id="PF00156">
    <property type="entry name" value="Pribosyltran"/>
    <property type="match status" value="1"/>
</dbReference>
<organism evidence="2 3">
    <name type="scientific">Actinocatenispora rupis</name>
    <dbReference type="NCBI Taxonomy" id="519421"/>
    <lineage>
        <taxon>Bacteria</taxon>
        <taxon>Bacillati</taxon>
        <taxon>Actinomycetota</taxon>
        <taxon>Actinomycetes</taxon>
        <taxon>Micromonosporales</taxon>
        <taxon>Micromonosporaceae</taxon>
        <taxon>Actinocatenispora</taxon>
    </lineage>
</organism>
<protein>
    <recommendedName>
        <fullName evidence="1">Phosphoribosyltransferase domain-containing protein</fullName>
    </recommendedName>
</protein>
<dbReference type="RefSeq" id="WP_203658615.1">
    <property type="nucleotide sequence ID" value="NZ_BAAAZM010000013.1"/>
</dbReference>
<dbReference type="Gene3D" id="3.40.50.2020">
    <property type="match status" value="1"/>
</dbReference>
<dbReference type="InterPro" id="IPR029057">
    <property type="entry name" value="PRTase-like"/>
</dbReference>
<accession>A0A8J3J6L4</accession>
<keyword evidence="3" id="KW-1185">Reference proteome</keyword>
<proteinExistence type="predicted"/>
<evidence type="ECO:0000313" key="3">
    <source>
        <dbReference type="Proteomes" id="UP000612808"/>
    </source>
</evidence>
<name>A0A8J3J6L4_9ACTN</name>
<comment type="caution">
    <text evidence="2">The sequence shown here is derived from an EMBL/GenBank/DDBJ whole genome shotgun (WGS) entry which is preliminary data.</text>
</comment>
<evidence type="ECO:0000259" key="1">
    <source>
        <dbReference type="Pfam" id="PF00156"/>
    </source>
</evidence>
<dbReference type="AlphaFoldDB" id="A0A8J3J6L4"/>
<dbReference type="Proteomes" id="UP000612808">
    <property type="component" value="Unassembled WGS sequence"/>
</dbReference>
<reference evidence="2" key="1">
    <citation type="submission" date="2021-01" db="EMBL/GenBank/DDBJ databases">
        <title>Whole genome shotgun sequence of Actinocatenispora rupis NBRC 107355.</title>
        <authorList>
            <person name="Komaki H."/>
            <person name="Tamura T."/>
        </authorList>
    </citation>
    <scope>NUCLEOTIDE SEQUENCE</scope>
    <source>
        <strain evidence="2">NBRC 107355</strain>
    </source>
</reference>
<sequence length="167" mass="17828">MFTDRTEAGRMLAHRLSHVCAAESVVLGVARGGVPIAYEIARRLSIPLDVLVVRRGWRDTDRKDAGRVPLDGRTAIVVDDGVASPATALAACRLARQRGARRVVFAAPVVAADAVPALSEIADDLPRLATPPRVADVRDWYGDYPPVTESQVRDLLGRAATALDAGI</sequence>
<gene>
    <name evidence="2" type="ORF">Aru02nite_34600</name>
</gene>
<dbReference type="InterPro" id="IPR000836">
    <property type="entry name" value="PRTase_dom"/>
</dbReference>
<dbReference type="EMBL" id="BOMB01000019">
    <property type="protein sequence ID" value="GID12571.1"/>
    <property type="molecule type" value="Genomic_DNA"/>
</dbReference>
<feature type="domain" description="Phosphoribosyltransferase" evidence="1">
    <location>
        <begin position="21"/>
        <end position="109"/>
    </location>
</feature>
<dbReference type="SUPFAM" id="SSF53271">
    <property type="entry name" value="PRTase-like"/>
    <property type="match status" value="1"/>
</dbReference>